<evidence type="ECO:0000313" key="2">
    <source>
        <dbReference type="Proteomes" id="UP000191931"/>
    </source>
</evidence>
<gene>
    <name evidence="1" type="ORF">MTBBW1_3380002</name>
</gene>
<organism evidence="1 2">
    <name type="scientific">Desulfamplus magnetovallimortis</name>
    <dbReference type="NCBI Taxonomy" id="1246637"/>
    <lineage>
        <taxon>Bacteria</taxon>
        <taxon>Pseudomonadati</taxon>
        <taxon>Thermodesulfobacteriota</taxon>
        <taxon>Desulfobacteria</taxon>
        <taxon>Desulfobacterales</taxon>
        <taxon>Desulfobacteraceae</taxon>
        <taxon>Desulfamplus</taxon>
    </lineage>
</organism>
<dbReference type="AlphaFoldDB" id="A0A1W1HGD4"/>
<sequence>MSQSPLIGAVFLTISNAENTITALEAEVSIPSNRGSVSDLTASFNSKGAGAEYVSIPSNRGSVSD</sequence>
<dbReference type="Proteomes" id="UP000191931">
    <property type="component" value="Unassembled WGS sequence"/>
</dbReference>
<dbReference type="EMBL" id="FWEV01000266">
    <property type="protein sequence ID" value="SLM31448.1"/>
    <property type="molecule type" value="Genomic_DNA"/>
</dbReference>
<reference evidence="1 2" key="1">
    <citation type="submission" date="2017-03" db="EMBL/GenBank/DDBJ databases">
        <authorList>
            <person name="Afonso C.L."/>
            <person name="Miller P.J."/>
            <person name="Scott M.A."/>
            <person name="Spackman E."/>
            <person name="Goraichik I."/>
            <person name="Dimitrov K.M."/>
            <person name="Suarez D.L."/>
            <person name="Swayne D.E."/>
        </authorList>
    </citation>
    <scope>NUCLEOTIDE SEQUENCE [LARGE SCALE GENOMIC DNA]</scope>
    <source>
        <strain evidence="1">PRJEB14757</strain>
    </source>
</reference>
<accession>A0A1W1HGD4</accession>
<proteinExistence type="predicted"/>
<name>A0A1W1HGD4_9BACT</name>
<protein>
    <submittedName>
        <fullName evidence="1">Uncharacterized protein</fullName>
    </submittedName>
</protein>
<keyword evidence="2" id="KW-1185">Reference proteome</keyword>
<evidence type="ECO:0000313" key="1">
    <source>
        <dbReference type="EMBL" id="SLM31448.1"/>
    </source>
</evidence>